<reference evidence="2 3" key="1">
    <citation type="submission" date="2019-05" db="EMBL/GenBank/DDBJ databases">
        <title>Another draft genome of Portunus trituberculatus and its Hox gene families provides insights of decapod evolution.</title>
        <authorList>
            <person name="Jeong J.-H."/>
            <person name="Song I."/>
            <person name="Kim S."/>
            <person name="Choi T."/>
            <person name="Kim D."/>
            <person name="Ryu S."/>
            <person name="Kim W."/>
        </authorList>
    </citation>
    <scope>NUCLEOTIDE SEQUENCE [LARGE SCALE GENOMIC DNA]</scope>
    <source>
        <tissue evidence="2">Muscle</tissue>
    </source>
</reference>
<dbReference type="AlphaFoldDB" id="A0A5B7ENF0"/>
<sequence length="385" mass="43922">MGNTCHPASCCGGGGAFEEEQNTIERPLSTEGSIQENGRKGRYINTEEERRSNDTRDADGRGGNTLINEEEERTGNYNLEMPDPTQTAYENEGSFEGIEKEECGNNEKKKGVFSAKSLVPEWEEEEEEFKEKKREDYVQEGMRDLEEINSLYKEKNCRMAGEKEKRRENYEEEEKRHKLKINNIIDGRMYKENKLYEIEDRTCSQGNKLYEMGELIYSEESQNYLSISPYQNHFSPDMQRKEYWITEEPLAIRTEDIGLFWNHLLTNPYDKAEETETEEEDEEIQLSMNPFPKYQDNDNTFTTTTTSAVSTATSPAGLHGAPAAREVHNVSLGKSVSVDRDGIAIEAFGFKATIGINPSITFFGHSLSLQRLLSGPDNPREGEAS</sequence>
<name>A0A5B7ENF0_PORTR</name>
<feature type="compositionally biased region" description="Basic and acidic residues" evidence="1">
    <location>
        <begin position="45"/>
        <end position="60"/>
    </location>
</feature>
<comment type="caution">
    <text evidence="2">The sequence shown here is derived from an EMBL/GenBank/DDBJ whole genome shotgun (WGS) entry which is preliminary data.</text>
</comment>
<keyword evidence="3" id="KW-1185">Reference proteome</keyword>
<organism evidence="2 3">
    <name type="scientific">Portunus trituberculatus</name>
    <name type="common">Swimming crab</name>
    <name type="synonym">Neptunus trituberculatus</name>
    <dbReference type="NCBI Taxonomy" id="210409"/>
    <lineage>
        <taxon>Eukaryota</taxon>
        <taxon>Metazoa</taxon>
        <taxon>Ecdysozoa</taxon>
        <taxon>Arthropoda</taxon>
        <taxon>Crustacea</taxon>
        <taxon>Multicrustacea</taxon>
        <taxon>Malacostraca</taxon>
        <taxon>Eumalacostraca</taxon>
        <taxon>Eucarida</taxon>
        <taxon>Decapoda</taxon>
        <taxon>Pleocyemata</taxon>
        <taxon>Brachyura</taxon>
        <taxon>Eubrachyura</taxon>
        <taxon>Portunoidea</taxon>
        <taxon>Portunidae</taxon>
        <taxon>Portuninae</taxon>
        <taxon>Portunus</taxon>
    </lineage>
</organism>
<evidence type="ECO:0000256" key="1">
    <source>
        <dbReference type="SAM" id="MobiDB-lite"/>
    </source>
</evidence>
<proteinExistence type="predicted"/>
<protein>
    <submittedName>
        <fullName evidence="2">Uncharacterized protein</fullName>
    </submittedName>
</protein>
<feature type="region of interest" description="Disordered" evidence="1">
    <location>
        <begin position="1"/>
        <end position="103"/>
    </location>
</feature>
<evidence type="ECO:0000313" key="2">
    <source>
        <dbReference type="EMBL" id="MPC35981.1"/>
    </source>
</evidence>
<dbReference type="EMBL" id="VSRR010003397">
    <property type="protein sequence ID" value="MPC35981.1"/>
    <property type="molecule type" value="Genomic_DNA"/>
</dbReference>
<accession>A0A5B7ENF0</accession>
<evidence type="ECO:0000313" key="3">
    <source>
        <dbReference type="Proteomes" id="UP000324222"/>
    </source>
</evidence>
<gene>
    <name evidence="2" type="ORF">E2C01_029420</name>
</gene>
<dbReference type="Proteomes" id="UP000324222">
    <property type="component" value="Unassembled WGS sequence"/>
</dbReference>